<proteinExistence type="predicted"/>
<reference evidence="1" key="1">
    <citation type="submission" date="2020-05" db="EMBL/GenBank/DDBJ databases">
        <authorList>
            <person name="Chiriac C."/>
            <person name="Salcher M."/>
            <person name="Ghai R."/>
            <person name="Kavagutti S V."/>
        </authorList>
    </citation>
    <scope>NUCLEOTIDE SEQUENCE</scope>
</reference>
<sequence length="43" mass="4650">MERATSLALAVPLNLSTAARTRTEAVCRLCDRVTELSVGIFLT</sequence>
<gene>
    <name evidence="1" type="ORF">UFOPK4422_01450</name>
</gene>
<evidence type="ECO:0000313" key="1">
    <source>
        <dbReference type="EMBL" id="CAB5132842.1"/>
    </source>
</evidence>
<accession>A0A6J7VXB0</accession>
<name>A0A6J7VXB0_9ZZZZ</name>
<dbReference type="EMBL" id="CAFBRX010000188">
    <property type="protein sequence ID" value="CAB5132842.1"/>
    <property type="molecule type" value="Genomic_DNA"/>
</dbReference>
<dbReference type="AlphaFoldDB" id="A0A6J7VXB0"/>
<protein>
    <submittedName>
        <fullName evidence="1">Unannotated protein</fullName>
    </submittedName>
</protein>
<organism evidence="1">
    <name type="scientific">freshwater metagenome</name>
    <dbReference type="NCBI Taxonomy" id="449393"/>
    <lineage>
        <taxon>unclassified sequences</taxon>
        <taxon>metagenomes</taxon>
        <taxon>ecological metagenomes</taxon>
    </lineage>
</organism>